<dbReference type="Proteomes" id="UP000799439">
    <property type="component" value="Unassembled WGS sequence"/>
</dbReference>
<evidence type="ECO:0000256" key="1">
    <source>
        <dbReference type="PIRSR" id="PIRSR002703-1"/>
    </source>
</evidence>
<accession>A0A9P4ITI4</accession>
<dbReference type="Gene3D" id="2.60.110.10">
    <property type="entry name" value="Thaumatin"/>
    <property type="match status" value="1"/>
</dbReference>
<sequence length="353" mass="36860">MNIKIPIRKAGTTSIPLVVTNQCQETIYPGIVTQGGTGPSSQGFQLTPGSNKMQTVSSDWQGRVWGRTNCSFNSQGTSQGGGPACKTGDCGGTIGCSATGEVPVTLAEFTLNGGQSQTFYDISLVDGYNLPMAIVTINPSTLPSNKANPSCVATAGQLAAMGFNPYANGPFLGTNNSDPLPFDKSVTASQASSWCPWDLQEFPPSQPNNGVYPYPDGNIARPAFDPCQSACAKYRTDAYCCTGSNDGPDKCKPNYYSTAAKGVCPDAYSFAYDDQTSTFITQKGPGFNVIFCPGGRSTTILSSSSSSGSSSTASGSFRTLYDRSNPILDALVGTSGRAIWVGLIVAVVVISPF</sequence>
<keyword evidence="3" id="KW-1185">Reference proteome</keyword>
<protein>
    <submittedName>
        <fullName evidence="2">Osmotin, thaumatin-like protein</fullName>
    </submittedName>
</protein>
<evidence type="ECO:0000313" key="3">
    <source>
        <dbReference type="Proteomes" id="UP000799439"/>
    </source>
</evidence>
<dbReference type="Pfam" id="PF00314">
    <property type="entry name" value="Thaumatin"/>
    <property type="match status" value="1"/>
</dbReference>
<proteinExistence type="predicted"/>
<feature type="disulfide bond" evidence="1">
    <location>
        <begin position="151"/>
        <end position="264"/>
    </location>
</feature>
<feature type="disulfide bond" evidence="1">
    <location>
        <begin position="195"/>
        <end position="227"/>
    </location>
</feature>
<feature type="disulfide bond" evidence="1">
    <location>
        <begin position="23"/>
        <end position="292"/>
    </location>
</feature>
<dbReference type="InterPro" id="IPR001938">
    <property type="entry name" value="Thaumatin"/>
</dbReference>
<name>A0A9P4ITI4_9PEZI</name>
<dbReference type="EMBL" id="ML996093">
    <property type="protein sequence ID" value="KAF2148419.1"/>
    <property type="molecule type" value="Genomic_DNA"/>
</dbReference>
<dbReference type="PRINTS" id="PR00347">
    <property type="entry name" value="THAUMATIN"/>
</dbReference>
<gene>
    <name evidence="2" type="ORF">K461DRAFT_233108</name>
</gene>
<dbReference type="PROSITE" id="PS51367">
    <property type="entry name" value="THAUMATIN_2"/>
    <property type="match status" value="1"/>
</dbReference>
<evidence type="ECO:0000313" key="2">
    <source>
        <dbReference type="EMBL" id="KAF2148419.1"/>
    </source>
</evidence>
<feature type="disulfide bond" evidence="1">
    <location>
        <begin position="231"/>
        <end position="240"/>
    </location>
</feature>
<feature type="disulfide bond" evidence="1">
    <location>
        <begin position="241"/>
        <end position="251"/>
    </location>
</feature>
<comment type="caution">
    <text evidence="2">The sequence shown here is derived from an EMBL/GenBank/DDBJ whole genome shotgun (WGS) entry which is preliminary data.</text>
</comment>
<keyword evidence="1" id="KW-1015">Disulfide bond</keyword>
<reference evidence="2" key="1">
    <citation type="journal article" date="2020" name="Stud. Mycol.">
        <title>101 Dothideomycetes genomes: a test case for predicting lifestyles and emergence of pathogens.</title>
        <authorList>
            <person name="Haridas S."/>
            <person name="Albert R."/>
            <person name="Binder M."/>
            <person name="Bloem J."/>
            <person name="Labutti K."/>
            <person name="Salamov A."/>
            <person name="Andreopoulos B."/>
            <person name="Baker S."/>
            <person name="Barry K."/>
            <person name="Bills G."/>
            <person name="Bluhm B."/>
            <person name="Cannon C."/>
            <person name="Castanera R."/>
            <person name="Culley D."/>
            <person name="Daum C."/>
            <person name="Ezra D."/>
            <person name="Gonzalez J."/>
            <person name="Henrissat B."/>
            <person name="Kuo A."/>
            <person name="Liang C."/>
            <person name="Lipzen A."/>
            <person name="Lutzoni F."/>
            <person name="Magnuson J."/>
            <person name="Mondo S."/>
            <person name="Nolan M."/>
            <person name="Ohm R."/>
            <person name="Pangilinan J."/>
            <person name="Park H.-J."/>
            <person name="Ramirez L."/>
            <person name="Alfaro M."/>
            <person name="Sun H."/>
            <person name="Tritt A."/>
            <person name="Yoshinaga Y."/>
            <person name="Zwiers L.-H."/>
            <person name="Turgeon B."/>
            <person name="Goodwin S."/>
            <person name="Spatafora J."/>
            <person name="Crous P."/>
            <person name="Grigoriev I."/>
        </authorList>
    </citation>
    <scope>NUCLEOTIDE SEQUENCE</scope>
    <source>
        <strain evidence="2">CBS 260.36</strain>
    </source>
</reference>
<dbReference type="PIRSF" id="PIRSF002703">
    <property type="entry name" value="Thaumatin"/>
    <property type="match status" value="1"/>
</dbReference>
<dbReference type="SUPFAM" id="SSF49870">
    <property type="entry name" value="Osmotin, thaumatin-like protein"/>
    <property type="match status" value="1"/>
</dbReference>
<dbReference type="PANTHER" id="PTHR31048">
    <property type="entry name" value="OS03G0233200 PROTEIN"/>
    <property type="match status" value="1"/>
</dbReference>
<dbReference type="SMART" id="SM00205">
    <property type="entry name" value="THN"/>
    <property type="match status" value="1"/>
</dbReference>
<dbReference type="AlphaFoldDB" id="A0A9P4ITI4"/>
<dbReference type="InterPro" id="IPR037176">
    <property type="entry name" value="Osmotin/thaumatin-like_sf"/>
</dbReference>
<organism evidence="2 3">
    <name type="scientific">Myriangium duriaei CBS 260.36</name>
    <dbReference type="NCBI Taxonomy" id="1168546"/>
    <lineage>
        <taxon>Eukaryota</taxon>
        <taxon>Fungi</taxon>
        <taxon>Dikarya</taxon>
        <taxon>Ascomycota</taxon>
        <taxon>Pezizomycotina</taxon>
        <taxon>Dothideomycetes</taxon>
        <taxon>Dothideomycetidae</taxon>
        <taxon>Myriangiales</taxon>
        <taxon>Myriangiaceae</taxon>
        <taxon>Myriangium</taxon>
    </lineage>
</organism>
<feature type="disulfide bond" evidence="1">
    <location>
        <begin position="90"/>
        <end position="96"/>
    </location>
</feature>
<feature type="disulfide bond" evidence="1">
    <location>
        <begin position="70"/>
        <end position="85"/>
    </location>
</feature>
<dbReference type="OrthoDB" id="430315at2759"/>